<comment type="caution">
    <text evidence="3">The sequence shown here is derived from an EMBL/GenBank/DDBJ whole genome shotgun (WGS) entry which is preliminary data.</text>
</comment>
<keyword evidence="4" id="KW-1185">Reference proteome</keyword>
<keyword evidence="2" id="KW-0472">Membrane</keyword>
<dbReference type="EMBL" id="JAUIQD010000004">
    <property type="protein sequence ID" value="KAK3353726.1"/>
    <property type="molecule type" value="Genomic_DNA"/>
</dbReference>
<name>A0AAJ0HJ93_9PEZI</name>
<sequence length="165" mass="19643">MATNTANQEGVPGGNPERPQAQFRQSFLNAEAFNAYRTLVRTYYQMRTEDRRQESEIYMKAIREEERLRDQDLEREHREMRELVDIILDFNRRFLATNLANQELLTQAKHAELEWLRKHKSQVFWGKARRYTLTAGICMGIVGFAWAMYILMFCIAMRWLETLTA</sequence>
<reference evidence="3" key="2">
    <citation type="submission" date="2023-06" db="EMBL/GenBank/DDBJ databases">
        <authorList>
            <consortium name="Lawrence Berkeley National Laboratory"/>
            <person name="Haridas S."/>
            <person name="Hensen N."/>
            <person name="Bonometti L."/>
            <person name="Westerberg I."/>
            <person name="Brannstrom I.O."/>
            <person name="Guillou S."/>
            <person name="Cros-Aarteil S."/>
            <person name="Calhoun S."/>
            <person name="Kuo A."/>
            <person name="Mondo S."/>
            <person name="Pangilinan J."/>
            <person name="Riley R."/>
            <person name="Labutti K."/>
            <person name="Andreopoulos B."/>
            <person name="Lipzen A."/>
            <person name="Chen C."/>
            <person name="Yanf M."/>
            <person name="Daum C."/>
            <person name="Ng V."/>
            <person name="Clum A."/>
            <person name="Steindorff A."/>
            <person name="Ohm R."/>
            <person name="Martin F."/>
            <person name="Silar P."/>
            <person name="Natvig D."/>
            <person name="Lalanne C."/>
            <person name="Gautier V."/>
            <person name="Ament-Velasquez S.L."/>
            <person name="Kruys A."/>
            <person name="Hutchinson M.I."/>
            <person name="Powell A.J."/>
            <person name="Barry K."/>
            <person name="Miller A.N."/>
            <person name="Grigoriev I.V."/>
            <person name="Debuchy R."/>
            <person name="Gladieux P."/>
            <person name="Thoren M.H."/>
            <person name="Johannesson H."/>
        </authorList>
    </citation>
    <scope>NUCLEOTIDE SEQUENCE</scope>
    <source>
        <strain evidence="3">CBS 955.72</strain>
    </source>
</reference>
<proteinExistence type="predicted"/>
<organism evidence="3 4">
    <name type="scientific">Lasiosphaeria hispida</name>
    <dbReference type="NCBI Taxonomy" id="260671"/>
    <lineage>
        <taxon>Eukaryota</taxon>
        <taxon>Fungi</taxon>
        <taxon>Dikarya</taxon>
        <taxon>Ascomycota</taxon>
        <taxon>Pezizomycotina</taxon>
        <taxon>Sordariomycetes</taxon>
        <taxon>Sordariomycetidae</taxon>
        <taxon>Sordariales</taxon>
        <taxon>Lasiosphaeriaceae</taxon>
        <taxon>Lasiosphaeria</taxon>
    </lineage>
</organism>
<reference evidence="3" key="1">
    <citation type="journal article" date="2023" name="Mol. Phylogenet. Evol.">
        <title>Genome-scale phylogeny and comparative genomics of the fungal order Sordariales.</title>
        <authorList>
            <person name="Hensen N."/>
            <person name="Bonometti L."/>
            <person name="Westerberg I."/>
            <person name="Brannstrom I.O."/>
            <person name="Guillou S."/>
            <person name="Cros-Aarteil S."/>
            <person name="Calhoun S."/>
            <person name="Haridas S."/>
            <person name="Kuo A."/>
            <person name="Mondo S."/>
            <person name="Pangilinan J."/>
            <person name="Riley R."/>
            <person name="LaButti K."/>
            <person name="Andreopoulos B."/>
            <person name="Lipzen A."/>
            <person name="Chen C."/>
            <person name="Yan M."/>
            <person name="Daum C."/>
            <person name="Ng V."/>
            <person name="Clum A."/>
            <person name="Steindorff A."/>
            <person name="Ohm R.A."/>
            <person name="Martin F."/>
            <person name="Silar P."/>
            <person name="Natvig D.O."/>
            <person name="Lalanne C."/>
            <person name="Gautier V."/>
            <person name="Ament-Velasquez S.L."/>
            <person name="Kruys A."/>
            <person name="Hutchinson M.I."/>
            <person name="Powell A.J."/>
            <person name="Barry K."/>
            <person name="Miller A.N."/>
            <person name="Grigoriev I.V."/>
            <person name="Debuchy R."/>
            <person name="Gladieux P."/>
            <person name="Hiltunen Thoren M."/>
            <person name="Johannesson H."/>
        </authorList>
    </citation>
    <scope>NUCLEOTIDE SEQUENCE</scope>
    <source>
        <strain evidence="3">CBS 955.72</strain>
    </source>
</reference>
<dbReference type="AlphaFoldDB" id="A0AAJ0HJ93"/>
<keyword evidence="2" id="KW-1133">Transmembrane helix</keyword>
<accession>A0AAJ0HJ93</accession>
<feature type="transmembrane region" description="Helical" evidence="2">
    <location>
        <begin position="131"/>
        <end position="160"/>
    </location>
</feature>
<dbReference type="Proteomes" id="UP001275084">
    <property type="component" value="Unassembled WGS sequence"/>
</dbReference>
<evidence type="ECO:0000256" key="1">
    <source>
        <dbReference type="SAM" id="MobiDB-lite"/>
    </source>
</evidence>
<gene>
    <name evidence="3" type="ORF">B0T25DRAFT_568912</name>
</gene>
<evidence type="ECO:0000313" key="4">
    <source>
        <dbReference type="Proteomes" id="UP001275084"/>
    </source>
</evidence>
<keyword evidence="2" id="KW-0812">Transmembrane</keyword>
<protein>
    <submittedName>
        <fullName evidence="3">Uncharacterized protein</fullName>
    </submittedName>
</protein>
<evidence type="ECO:0000313" key="3">
    <source>
        <dbReference type="EMBL" id="KAK3353726.1"/>
    </source>
</evidence>
<evidence type="ECO:0000256" key="2">
    <source>
        <dbReference type="SAM" id="Phobius"/>
    </source>
</evidence>
<feature type="region of interest" description="Disordered" evidence="1">
    <location>
        <begin position="1"/>
        <end position="20"/>
    </location>
</feature>